<reference evidence="2" key="1">
    <citation type="submission" date="2021-01" db="EMBL/GenBank/DDBJ databases">
        <authorList>
            <person name="Corre E."/>
            <person name="Pelletier E."/>
            <person name="Niang G."/>
            <person name="Scheremetjew M."/>
            <person name="Finn R."/>
            <person name="Kale V."/>
            <person name="Holt S."/>
            <person name="Cochrane G."/>
            <person name="Meng A."/>
            <person name="Brown T."/>
            <person name="Cohen L."/>
        </authorList>
    </citation>
    <scope>NUCLEOTIDE SEQUENCE</scope>
    <source>
        <strain evidence="2">CCMP281</strain>
    </source>
</reference>
<sequence length="159" mass="16823">MNLMGAQALQHFRGERLIYVGEWSHVTGILSTLSWRTTHGQTGGIHLQKALEHEWSLIETISTPRWPGFSDSLYVFARNAATAHVPSEGTTACAHGPTPDAARGGTLSTDGKFRADAPAAPVVSRLALLVDLIGEMQKSNVAQPAAVAAAIVAVNSTVL</sequence>
<protein>
    <submittedName>
        <fullName evidence="2">Uncharacterized protein</fullName>
    </submittedName>
</protein>
<dbReference type="EMBL" id="HBHX01042760">
    <property type="protein sequence ID" value="CAE0123012.1"/>
    <property type="molecule type" value="Transcribed_RNA"/>
</dbReference>
<proteinExistence type="predicted"/>
<organism evidence="2">
    <name type="scientific">Haptolina ericina</name>
    <dbReference type="NCBI Taxonomy" id="156174"/>
    <lineage>
        <taxon>Eukaryota</taxon>
        <taxon>Haptista</taxon>
        <taxon>Haptophyta</taxon>
        <taxon>Prymnesiophyceae</taxon>
        <taxon>Prymnesiales</taxon>
        <taxon>Prymnesiaceae</taxon>
        <taxon>Haptolina</taxon>
    </lineage>
</organism>
<dbReference type="PANTHER" id="PTHR39290:SF6">
    <property type="entry name" value="S-ADENOSYL-L-METHIONINE-DEPENDENT METHYLTRANSFERASES SUPERFAMILY PROTEIN"/>
    <property type="match status" value="1"/>
</dbReference>
<evidence type="ECO:0000313" key="2">
    <source>
        <dbReference type="EMBL" id="CAE0123012.1"/>
    </source>
</evidence>
<gene>
    <name evidence="2" type="ORF">HERI1096_LOCUS23714</name>
</gene>
<accession>A0A7S3B5H9</accession>
<feature type="region of interest" description="Disordered" evidence="1">
    <location>
        <begin position="88"/>
        <end position="109"/>
    </location>
</feature>
<name>A0A7S3B5H9_9EUKA</name>
<dbReference type="AlphaFoldDB" id="A0A7S3B5H9"/>
<evidence type="ECO:0000256" key="1">
    <source>
        <dbReference type="SAM" id="MobiDB-lite"/>
    </source>
</evidence>
<dbReference type="PANTHER" id="PTHR39290">
    <property type="entry name" value="C3H1-TYPE DOMAIN-CONTAINING PROTEIN-RELATED"/>
    <property type="match status" value="1"/>
</dbReference>